<feature type="transmembrane region" description="Helical" evidence="1">
    <location>
        <begin position="125"/>
        <end position="145"/>
    </location>
</feature>
<sequence>MLRDVLRKTLYDQRRSYPAWCLGVVLLVAMYVALWPSIKGQPSMRDFLAQMPEALRNLFAMAGADMSTPVGYIQIELLSFMGPLLVLLHAVGAGSSSVAGEEDRRTLDLLLTTPVTRTRVVVDKALAMVVGTLGLAALLGVSLVAEGALVGMDLPAGNVAAAMLHLALLGLVFGALSLAIGAATGRLALSRAVPVFVAVLAYVVNGLGGLVDWLTPLQKLSPFYQYAAHDPLRNGVSWVGVLVAVGTVVVLVVVAAAGFDRRDVTS</sequence>
<dbReference type="Pfam" id="PF12679">
    <property type="entry name" value="ABC2_membrane_2"/>
    <property type="match status" value="1"/>
</dbReference>
<feature type="transmembrane region" description="Helical" evidence="1">
    <location>
        <begin position="192"/>
        <end position="215"/>
    </location>
</feature>
<evidence type="ECO:0008006" key="4">
    <source>
        <dbReference type="Google" id="ProtNLM"/>
    </source>
</evidence>
<dbReference type="RefSeq" id="WP_344257103.1">
    <property type="nucleotide sequence ID" value="NZ_BAAARE010000027.1"/>
</dbReference>
<comment type="caution">
    <text evidence="2">The sequence shown here is derived from an EMBL/GenBank/DDBJ whole genome shotgun (WGS) entry which is preliminary data.</text>
</comment>
<evidence type="ECO:0000313" key="3">
    <source>
        <dbReference type="Proteomes" id="UP001500730"/>
    </source>
</evidence>
<proteinExistence type="predicted"/>
<dbReference type="PANTHER" id="PTHR43471">
    <property type="entry name" value="ABC TRANSPORTER PERMEASE"/>
    <property type="match status" value="1"/>
</dbReference>
<keyword evidence="3" id="KW-1185">Reference proteome</keyword>
<dbReference type="EMBL" id="BAAARE010000027">
    <property type="protein sequence ID" value="GAA2499673.1"/>
    <property type="molecule type" value="Genomic_DNA"/>
</dbReference>
<gene>
    <name evidence="2" type="ORF">GCM10009858_42480</name>
</gene>
<accession>A0ABN3MEZ2</accession>
<name>A0ABN3MEZ2_9MICO</name>
<keyword evidence="1" id="KW-1133">Transmembrane helix</keyword>
<evidence type="ECO:0000256" key="1">
    <source>
        <dbReference type="SAM" id="Phobius"/>
    </source>
</evidence>
<evidence type="ECO:0000313" key="2">
    <source>
        <dbReference type="EMBL" id="GAA2499673.1"/>
    </source>
</evidence>
<dbReference type="Proteomes" id="UP001500730">
    <property type="component" value="Unassembled WGS sequence"/>
</dbReference>
<reference evidence="2 3" key="1">
    <citation type="journal article" date="2019" name="Int. J. Syst. Evol. Microbiol.">
        <title>The Global Catalogue of Microorganisms (GCM) 10K type strain sequencing project: providing services to taxonomists for standard genome sequencing and annotation.</title>
        <authorList>
            <consortium name="The Broad Institute Genomics Platform"/>
            <consortium name="The Broad Institute Genome Sequencing Center for Infectious Disease"/>
            <person name="Wu L."/>
            <person name="Ma J."/>
        </authorList>
    </citation>
    <scope>NUCLEOTIDE SEQUENCE [LARGE SCALE GENOMIC DNA]</scope>
    <source>
        <strain evidence="2 3">JCM 16259</strain>
    </source>
</reference>
<keyword evidence="1" id="KW-0812">Transmembrane</keyword>
<keyword evidence="1" id="KW-0472">Membrane</keyword>
<feature type="transmembrane region" description="Helical" evidence="1">
    <location>
        <begin position="157"/>
        <end position="180"/>
    </location>
</feature>
<feature type="transmembrane region" description="Helical" evidence="1">
    <location>
        <begin position="235"/>
        <end position="259"/>
    </location>
</feature>
<protein>
    <recommendedName>
        <fullName evidence="4">ABC transporter permease</fullName>
    </recommendedName>
</protein>
<feature type="transmembrane region" description="Helical" evidence="1">
    <location>
        <begin position="17"/>
        <end position="35"/>
    </location>
</feature>
<dbReference type="PANTHER" id="PTHR43471:SF3">
    <property type="entry name" value="ABC TRANSPORTER PERMEASE PROTEIN NATB"/>
    <property type="match status" value="1"/>
</dbReference>
<organism evidence="2 3">
    <name type="scientific">Terrabacter carboxydivorans</name>
    <dbReference type="NCBI Taxonomy" id="619730"/>
    <lineage>
        <taxon>Bacteria</taxon>
        <taxon>Bacillati</taxon>
        <taxon>Actinomycetota</taxon>
        <taxon>Actinomycetes</taxon>
        <taxon>Micrococcales</taxon>
        <taxon>Intrasporangiaceae</taxon>
        <taxon>Terrabacter</taxon>
    </lineage>
</organism>